<dbReference type="PROSITE" id="PS51257">
    <property type="entry name" value="PROKAR_LIPOPROTEIN"/>
    <property type="match status" value="1"/>
</dbReference>
<evidence type="ECO:0000313" key="3">
    <source>
        <dbReference type="Proteomes" id="UP000670776"/>
    </source>
</evidence>
<sequence>MKTLKYLSLLFITSLSLTACSSDNDPEPVNEEELITTVTATFVPQGGGTTITLKSQDLDGDGGNAPVITVSGKFEQNKTYNGTVTFLNESVNPAEDITEEIEEEGDEHQIFYIKTGSLNGFTYSTDANNLDSNGLPIGLQTVFNTTNAASGNLTIILRHEPNKSASGVSNGDITNAGGSTDASVTFSIEVE</sequence>
<comment type="caution">
    <text evidence="2">The sequence shown here is derived from an EMBL/GenBank/DDBJ whole genome shotgun (WGS) entry which is preliminary data.</text>
</comment>
<reference evidence="2 3" key="1">
    <citation type="submission" date="2021-04" db="EMBL/GenBank/DDBJ databases">
        <title>Mariniflexile gromovii gen. nov., sp. nov., a gliding bacterium isolated from the sea urchin Strongylocentrotus intermedius.</title>
        <authorList>
            <person name="Ko S."/>
            <person name="Le V."/>
            <person name="Ahn C.-Y."/>
            <person name="Oh H.-M."/>
        </authorList>
    </citation>
    <scope>NUCLEOTIDE SEQUENCE [LARGE SCALE GENOMIC DNA]</scope>
    <source>
        <strain evidence="2 3">KCTC 12570</strain>
    </source>
</reference>
<proteinExistence type="predicted"/>
<keyword evidence="3" id="KW-1185">Reference proteome</keyword>
<keyword evidence="1" id="KW-0732">Signal</keyword>
<name>A0ABS4BW63_9FLAO</name>
<feature type="signal peptide" evidence="1">
    <location>
        <begin position="1"/>
        <end position="21"/>
    </location>
</feature>
<accession>A0ABS4BW63</accession>
<dbReference type="RefSeq" id="WP_209655493.1">
    <property type="nucleotide sequence ID" value="NZ_JAGJCB010000011.1"/>
</dbReference>
<organism evidence="2 3">
    <name type="scientific">Mariniflexile gromovii</name>
    <dbReference type="NCBI Taxonomy" id="362523"/>
    <lineage>
        <taxon>Bacteria</taxon>
        <taxon>Pseudomonadati</taxon>
        <taxon>Bacteroidota</taxon>
        <taxon>Flavobacteriia</taxon>
        <taxon>Flavobacteriales</taxon>
        <taxon>Flavobacteriaceae</taxon>
        <taxon>Mariniflexile</taxon>
    </lineage>
</organism>
<evidence type="ECO:0000313" key="2">
    <source>
        <dbReference type="EMBL" id="MBP0904603.1"/>
    </source>
</evidence>
<evidence type="ECO:0000256" key="1">
    <source>
        <dbReference type="SAM" id="SignalP"/>
    </source>
</evidence>
<dbReference type="EMBL" id="JAGJCB010000011">
    <property type="protein sequence ID" value="MBP0904603.1"/>
    <property type="molecule type" value="Genomic_DNA"/>
</dbReference>
<dbReference type="Proteomes" id="UP000670776">
    <property type="component" value="Unassembled WGS sequence"/>
</dbReference>
<feature type="chain" id="PRO_5045284576" evidence="1">
    <location>
        <begin position="22"/>
        <end position="191"/>
    </location>
</feature>
<protein>
    <submittedName>
        <fullName evidence="2">Type 1 periplasmic binding fold superfamily protein</fullName>
    </submittedName>
</protein>
<gene>
    <name evidence="2" type="ORF">J8H85_12250</name>
</gene>